<dbReference type="GO" id="GO:0010181">
    <property type="term" value="F:FMN binding"/>
    <property type="evidence" value="ECO:0007669"/>
    <property type="project" value="InterPro"/>
</dbReference>
<dbReference type="Gene3D" id="3.20.20.70">
    <property type="entry name" value="Aldolase class I"/>
    <property type="match status" value="1"/>
</dbReference>
<feature type="binding site" evidence="7">
    <location>
        <begin position="329"/>
        <end position="330"/>
    </location>
    <ligand>
        <name>FMN</name>
        <dbReference type="ChEBI" id="CHEBI:58210"/>
    </ligand>
</feature>
<gene>
    <name evidence="9" type="ORF">HA49_12515</name>
</gene>
<name>A0A095T8J1_9GAMM</name>
<proteinExistence type="inferred from homology"/>
<feature type="binding site" evidence="7">
    <location>
        <begin position="76"/>
        <end position="78"/>
    </location>
    <ligand>
        <name>FMN</name>
        <dbReference type="ChEBI" id="CHEBI:58210"/>
    </ligand>
</feature>
<feature type="binding site" evidence="7">
    <location>
        <position position="105"/>
    </location>
    <ligand>
        <name>FMN</name>
        <dbReference type="ChEBI" id="CHEBI:58210"/>
    </ligand>
</feature>
<dbReference type="InterPro" id="IPR013785">
    <property type="entry name" value="Aldolase_TIM"/>
</dbReference>
<dbReference type="GO" id="GO:0005886">
    <property type="term" value="C:plasma membrane"/>
    <property type="evidence" value="ECO:0007669"/>
    <property type="project" value="TreeGrafter"/>
</dbReference>
<dbReference type="GO" id="GO:0009060">
    <property type="term" value="P:aerobic respiration"/>
    <property type="evidence" value="ECO:0007669"/>
    <property type="project" value="TreeGrafter"/>
</dbReference>
<evidence type="ECO:0000256" key="2">
    <source>
        <dbReference type="ARBA" id="ARBA00022630"/>
    </source>
</evidence>
<dbReference type="eggNOG" id="COG1304">
    <property type="taxonomic scope" value="Bacteria"/>
</dbReference>
<sequence>MILNTDDLRSEAKRVLPGFVFDYVDGGAGDEKTLQINRRTFDQWLFAPSVLRDASQRDLFVTLGRSRLSAPLLVAPTGYNGMLRHNADLMLAQAAAQADIGYIQSTVSTAAMESVAKASSGDRWFQLYVLKDRQVTRDLIERASRAGCSALVVSVDAVHFGNRERDKRHYRRPMKLSYRAMAGIVLKPRWFCTTLLPAGMPGFGNLLPYLPPQYRKGAGGAGYFASQMDTTLDWETLKWIRSLWQGDLYIKGLMTPQDALLAKSIGASGIVISNHGGRQLDGTLSPLTVLPEIRRQTGPDFTLLIDSGFRRGTDIVKALALGADAVLLGRPLLYALAVGGRAQLDRTLTALIDETSLTLAQLGCTSLRELGPELLYTPSGQSAAR</sequence>
<feature type="binding site" evidence="7">
    <location>
        <position position="23"/>
    </location>
    <ligand>
        <name>glyoxylate</name>
        <dbReference type="ChEBI" id="CHEBI:36655"/>
    </ligand>
</feature>
<dbReference type="InterPro" id="IPR008259">
    <property type="entry name" value="FMN_hydac_DH_AS"/>
</dbReference>
<dbReference type="PANTHER" id="PTHR10578">
    <property type="entry name" value="S -2-HYDROXY-ACID OXIDASE-RELATED"/>
    <property type="match status" value="1"/>
</dbReference>
<keyword evidence="4" id="KW-0560">Oxidoreductase</keyword>
<evidence type="ECO:0000256" key="3">
    <source>
        <dbReference type="ARBA" id="ARBA00022643"/>
    </source>
</evidence>
<feature type="binding site" evidence="7">
    <location>
        <position position="126"/>
    </location>
    <ligand>
        <name>FMN</name>
        <dbReference type="ChEBI" id="CHEBI:58210"/>
    </ligand>
</feature>
<evidence type="ECO:0000256" key="1">
    <source>
        <dbReference type="ARBA" id="ARBA00001917"/>
    </source>
</evidence>
<feature type="binding site" evidence="7">
    <location>
        <position position="163"/>
    </location>
    <ligand>
        <name>glyoxylate</name>
        <dbReference type="ChEBI" id="CHEBI:36655"/>
    </ligand>
</feature>
<evidence type="ECO:0000256" key="7">
    <source>
        <dbReference type="PIRSR" id="PIRSR000138-2"/>
    </source>
</evidence>
<feature type="active site" description="Proton acceptor" evidence="6">
    <location>
        <position position="275"/>
    </location>
</feature>
<dbReference type="SUPFAM" id="SSF51395">
    <property type="entry name" value="FMN-linked oxidoreductases"/>
    <property type="match status" value="1"/>
</dbReference>
<dbReference type="PROSITE" id="PS51349">
    <property type="entry name" value="FMN_HYDROXY_ACID_DH_2"/>
    <property type="match status" value="1"/>
</dbReference>
<evidence type="ECO:0000256" key="6">
    <source>
        <dbReference type="PIRSR" id="PIRSR000138-1"/>
    </source>
</evidence>
<comment type="caution">
    <text evidence="9">The sequence shown here is derived from an EMBL/GenBank/DDBJ whole genome shotgun (WGS) entry which is preliminary data.</text>
</comment>
<evidence type="ECO:0000259" key="8">
    <source>
        <dbReference type="PROSITE" id="PS51349"/>
    </source>
</evidence>
<feature type="binding site" evidence="7">
    <location>
        <begin position="306"/>
        <end position="310"/>
    </location>
    <ligand>
        <name>FMN</name>
        <dbReference type="ChEBI" id="CHEBI:58210"/>
    </ligand>
</feature>
<keyword evidence="10" id="KW-1185">Reference proteome</keyword>
<feature type="binding site" evidence="7">
    <location>
        <position position="273"/>
    </location>
    <ligand>
        <name>FMN</name>
        <dbReference type="ChEBI" id="CHEBI:58210"/>
    </ligand>
</feature>
<dbReference type="PANTHER" id="PTHR10578:SF107">
    <property type="entry name" value="2-HYDROXYACID OXIDASE 1"/>
    <property type="match status" value="1"/>
</dbReference>
<dbReference type="PIRSF" id="PIRSF000138">
    <property type="entry name" value="Al-hdrx_acd_dh"/>
    <property type="match status" value="1"/>
</dbReference>
<dbReference type="Proteomes" id="UP000029577">
    <property type="component" value="Unassembled WGS sequence"/>
</dbReference>
<dbReference type="CDD" id="cd02809">
    <property type="entry name" value="alpha_hydroxyacid_oxid_FMN"/>
    <property type="match status" value="1"/>
</dbReference>
<comment type="similarity">
    <text evidence="5">Belongs to the FMN-dependent alpha-hydroxy acid dehydrogenase family.</text>
</comment>
<dbReference type="InterPro" id="IPR012133">
    <property type="entry name" value="Alpha-hydoxy_acid_DH_FMN"/>
</dbReference>
<feature type="domain" description="FMN hydroxy acid dehydrogenase" evidence="8">
    <location>
        <begin position="1"/>
        <end position="380"/>
    </location>
</feature>
<dbReference type="STRING" id="642227.HA49_12515"/>
<reference evidence="9" key="1">
    <citation type="submission" date="2014-12" db="EMBL/GenBank/DDBJ databases">
        <title>The draft genome of the Tatumella morbirosei type strain, LMG23360T isolated from pineapple rot.</title>
        <authorList>
            <person name="Smits T.H."/>
            <person name="Palmer M."/>
            <person name="Venter S.N."/>
            <person name="Duffy B."/>
            <person name="Steenkamp E.T."/>
            <person name="Chan W.Y."/>
            <person name="Coutinho T.A."/>
            <person name="Coetzee M.P."/>
            <person name="De Maayer P."/>
        </authorList>
    </citation>
    <scope>NUCLEOTIDE SEQUENCE [LARGE SCALE GENOMIC DNA]</scope>
    <source>
        <strain evidence="9">LMG 23360</strain>
    </source>
</reference>
<feature type="binding site" evidence="7">
    <location>
        <position position="128"/>
    </location>
    <ligand>
        <name>glyoxylate</name>
        <dbReference type="ChEBI" id="CHEBI:36655"/>
    </ligand>
</feature>
<dbReference type="PROSITE" id="PS00557">
    <property type="entry name" value="FMN_HYDROXY_ACID_DH_1"/>
    <property type="match status" value="1"/>
</dbReference>
<evidence type="ECO:0000256" key="4">
    <source>
        <dbReference type="ARBA" id="ARBA00023002"/>
    </source>
</evidence>
<dbReference type="FunFam" id="3.20.20.70:FF:000029">
    <property type="entry name" value="L-lactate dehydrogenase"/>
    <property type="match status" value="1"/>
</dbReference>
<dbReference type="EMBL" id="JPKR02000003">
    <property type="protein sequence ID" value="KGD73022.1"/>
    <property type="molecule type" value="Genomic_DNA"/>
</dbReference>
<dbReference type="InterPro" id="IPR000262">
    <property type="entry name" value="FMN-dep_DH"/>
</dbReference>
<dbReference type="Pfam" id="PF01070">
    <property type="entry name" value="FMN_dh"/>
    <property type="match status" value="1"/>
</dbReference>
<keyword evidence="2 7" id="KW-0285">Flavoprotein</keyword>
<protein>
    <submittedName>
        <fullName evidence="9">Mandelate dehydrogenase</fullName>
    </submittedName>
</protein>
<dbReference type="GO" id="GO:0004459">
    <property type="term" value="F:L-lactate dehydrogenase (NAD+) activity"/>
    <property type="evidence" value="ECO:0007669"/>
    <property type="project" value="TreeGrafter"/>
</dbReference>
<evidence type="ECO:0000256" key="5">
    <source>
        <dbReference type="ARBA" id="ARBA00024042"/>
    </source>
</evidence>
<comment type="cofactor">
    <cofactor evidence="1">
        <name>FMN</name>
        <dbReference type="ChEBI" id="CHEBI:58210"/>
    </cofactor>
</comment>
<feature type="binding site" evidence="7">
    <location>
        <position position="278"/>
    </location>
    <ligand>
        <name>glyoxylate</name>
        <dbReference type="ChEBI" id="CHEBI:36655"/>
    </ligand>
</feature>
<evidence type="ECO:0000313" key="10">
    <source>
        <dbReference type="Proteomes" id="UP000029577"/>
    </source>
</evidence>
<dbReference type="InterPro" id="IPR037396">
    <property type="entry name" value="FMN_HAD"/>
</dbReference>
<evidence type="ECO:0000313" key="9">
    <source>
        <dbReference type="EMBL" id="KGD73022.1"/>
    </source>
</evidence>
<keyword evidence="3 7" id="KW-0288">FMN</keyword>
<organism evidence="9 10">
    <name type="scientific">Tatumella morbirosei</name>
    <dbReference type="NCBI Taxonomy" id="642227"/>
    <lineage>
        <taxon>Bacteria</taxon>
        <taxon>Pseudomonadati</taxon>
        <taxon>Pseudomonadota</taxon>
        <taxon>Gammaproteobacteria</taxon>
        <taxon>Enterobacterales</taxon>
        <taxon>Erwiniaceae</taxon>
        <taxon>Tatumella</taxon>
    </lineage>
</organism>
<dbReference type="AlphaFoldDB" id="A0A095T8J1"/>
<dbReference type="RefSeq" id="WP_038020676.1">
    <property type="nucleotide sequence ID" value="NZ_JPKR02000003.1"/>
</dbReference>
<feature type="binding site" evidence="7">
    <location>
        <position position="251"/>
    </location>
    <ligand>
        <name>FMN</name>
        <dbReference type="ChEBI" id="CHEBI:58210"/>
    </ligand>
</feature>
<feature type="binding site" evidence="7">
    <location>
        <position position="275"/>
    </location>
    <ligand>
        <name>glyoxylate</name>
        <dbReference type="ChEBI" id="CHEBI:36655"/>
    </ligand>
</feature>
<dbReference type="OrthoDB" id="9770452at2"/>
<accession>A0A095T8J1</accession>